<organism evidence="1 2">
    <name type="scientific">Cucurbita argyrosperma subsp. sororia</name>
    <dbReference type="NCBI Taxonomy" id="37648"/>
    <lineage>
        <taxon>Eukaryota</taxon>
        <taxon>Viridiplantae</taxon>
        <taxon>Streptophyta</taxon>
        <taxon>Embryophyta</taxon>
        <taxon>Tracheophyta</taxon>
        <taxon>Spermatophyta</taxon>
        <taxon>Magnoliopsida</taxon>
        <taxon>eudicotyledons</taxon>
        <taxon>Gunneridae</taxon>
        <taxon>Pentapetalae</taxon>
        <taxon>rosids</taxon>
        <taxon>fabids</taxon>
        <taxon>Cucurbitales</taxon>
        <taxon>Cucurbitaceae</taxon>
        <taxon>Cucurbiteae</taxon>
        <taxon>Cucurbita</taxon>
    </lineage>
</organism>
<name>A0AAV6LV71_9ROSI</name>
<reference evidence="1 2" key="1">
    <citation type="journal article" date="2021" name="Hortic Res">
        <title>The domestication of Cucurbita argyrosperma as revealed by the genome of its wild relative.</title>
        <authorList>
            <person name="Barrera-Redondo J."/>
            <person name="Sanchez-de la Vega G."/>
            <person name="Aguirre-Liguori J.A."/>
            <person name="Castellanos-Morales G."/>
            <person name="Gutierrez-Guerrero Y.T."/>
            <person name="Aguirre-Dugua X."/>
            <person name="Aguirre-Planter E."/>
            <person name="Tenaillon M.I."/>
            <person name="Lira-Saade R."/>
            <person name="Eguiarte L.E."/>
        </authorList>
    </citation>
    <scope>NUCLEOTIDE SEQUENCE [LARGE SCALE GENOMIC DNA]</scope>
    <source>
        <strain evidence="1">JBR-2021</strain>
    </source>
</reference>
<gene>
    <name evidence="1" type="ORF">SDJN03_29956</name>
</gene>
<evidence type="ECO:0000313" key="1">
    <source>
        <dbReference type="EMBL" id="KAG6571041.1"/>
    </source>
</evidence>
<dbReference type="Proteomes" id="UP000685013">
    <property type="component" value="Chromosome 20"/>
</dbReference>
<proteinExistence type="predicted"/>
<feature type="non-terminal residue" evidence="1">
    <location>
        <position position="1"/>
    </location>
</feature>
<comment type="caution">
    <text evidence="1">The sequence shown here is derived from an EMBL/GenBank/DDBJ whole genome shotgun (WGS) entry which is preliminary data.</text>
</comment>
<dbReference type="EMBL" id="JAGKQH010000020">
    <property type="protein sequence ID" value="KAG6571041.1"/>
    <property type="molecule type" value="Genomic_DNA"/>
</dbReference>
<evidence type="ECO:0000313" key="2">
    <source>
        <dbReference type="Proteomes" id="UP000685013"/>
    </source>
</evidence>
<dbReference type="AlphaFoldDB" id="A0AAV6LV71"/>
<keyword evidence="2" id="KW-1185">Reference proteome</keyword>
<accession>A0AAV6LV71</accession>
<sequence>MDRPNPRQLCFFSTTSIAHHFWHCHCLALVFSVHHRLRHSNAQVSFQFPAASFLVAHLGDFLHVFIFHVWADQPPILAIGNRVASTRCLTIDHYHFSFSHSSFALLPALVPLKAV</sequence>
<protein>
    <submittedName>
        <fullName evidence="1">Uncharacterized protein</fullName>
    </submittedName>
</protein>